<evidence type="ECO:0000313" key="3">
    <source>
        <dbReference type="EMBL" id="VAX38374.1"/>
    </source>
</evidence>
<keyword evidence="1" id="KW-1133">Transmembrane helix</keyword>
<proteinExistence type="predicted"/>
<dbReference type="Pfam" id="PF04173">
    <property type="entry name" value="DoxD"/>
    <property type="match status" value="1"/>
</dbReference>
<feature type="domain" description="TQO small subunit DoxD" evidence="2">
    <location>
        <begin position="294"/>
        <end position="369"/>
    </location>
</feature>
<evidence type="ECO:0000259" key="2">
    <source>
        <dbReference type="Pfam" id="PF04173"/>
    </source>
</evidence>
<dbReference type="PANTHER" id="PTHR33452:SF1">
    <property type="entry name" value="INNER MEMBRANE PROTEIN YPHA-RELATED"/>
    <property type="match status" value="1"/>
</dbReference>
<dbReference type="EMBL" id="UOGL01000188">
    <property type="protein sequence ID" value="VAX38374.1"/>
    <property type="molecule type" value="Genomic_DNA"/>
</dbReference>
<feature type="transmembrane region" description="Helical" evidence="1">
    <location>
        <begin position="236"/>
        <end position="261"/>
    </location>
</feature>
<name>A0A3B1DQH0_9ZZZZ</name>
<dbReference type="InterPro" id="IPR007301">
    <property type="entry name" value="DoxD"/>
</dbReference>
<feature type="transmembrane region" description="Helical" evidence="1">
    <location>
        <begin position="85"/>
        <end position="110"/>
    </location>
</feature>
<evidence type="ECO:0000256" key="1">
    <source>
        <dbReference type="SAM" id="Phobius"/>
    </source>
</evidence>
<feature type="transmembrane region" description="Helical" evidence="1">
    <location>
        <begin position="164"/>
        <end position="190"/>
    </location>
</feature>
<accession>A0A3B1DQH0</accession>
<keyword evidence="1" id="KW-0812">Transmembrane</keyword>
<keyword evidence="1" id="KW-0472">Membrane</keyword>
<organism evidence="3">
    <name type="scientific">hydrothermal vent metagenome</name>
    <dbReference type="NCBI Taxonomy" id="652676"/>
    <lineage>
        <taxon>unclassified sequences</taxon>
        <taxon>metagenomes</taxon>
        <taxon>ecological metagenomes</taxon>
    </lineage>
</organism>
<gene>
    <name evidence="3" type="ORF">MNBD_PLANCTO02-1042</name>
</gene>
<dbReference type="InterPro" id="IPR051907">
    <property type="entry name" value="DoxX-like_oxidoreductase"/>
</dbReference>
<dbReference type="PANTHER" id="PTHR33452">
    <property type="entry name" value="OXIDOREDUCTASE CATD-RELATED"/>
    <property type="match status" value="1"/>
</dbReference>
<dbReference type="GO" id="GO:0005886">
    <property type="term" value="C:plasma membrane"/>
    <property type="evidence" value="ECO:0007669"/>
    <property type="project" value="TreeGrafter"/>
</dbReference>
<dbReference type="AlphaFoldDB" id="A0A3B1DQH0"/>
<feature type="transmembrane region" description="Helical" evidence="1">
    <location>
        <begin position="196"/>
        <end position="215"/>
    </location>
</feature>
<feature type="transmembrane region" description="Helical" evidence="1">
    <location>
        <begin position="20"/>
        <end position="41"/>
    </location>
</feature>
<feature type="transmembrane region" description="Helical" evidence="1">
    <location>
        <begin position="336"/>
        <end position="357"/>
    </location>
</feature>
<protein>
    <recommendedName>
        <fullName evidence="2">TQO small subunit DoxD domain-containing protein</fullName>
    </recommendedName>
</protein>
<feature type="transmembrane region" description="Helical" evidence="1">
    <location>
        <begin position="130"/>
        <end position="152"/>
    </location>
</feature>
<sequence>MTSLNSYVFFKVENLCKYHLTFISVYLIMIKDTNILFWFCYRESALMNGLFSLLAHVSYVVDPEILKSAAGRDWDFLLEPLTNGFYITLIIITIISTMGLIACCELIPALRRPIRNCHDHLVGYREFIPLVIRLALGVALVVAGTKSAIYLPNVIDAKTSSWEVVIGFCLLVGLMGRLCGIAALGVFFYGLWTSHYLLGTMESAAAALLMVAYGNRRPSVDDLLGFNLSRSPLQPLWDFLMENTGVILRLALGFTLIWLAITEKAFNPRVCEAVVIEFQLESLIPVSTAMWVFSVGVIEFAVGLLLVIGFFTRTFSFIAFIVLTLSFFYFKEEVAGHVTFFGALLVLFITGAGNWSVDAYIAKRTRGVNGTMVPYQTSNL</sequence>
<reference evidence="3" key="1">
    <citation type="submission" date="2018-06" db="EMBL/GenBank/DDBJ databases">
        <authorList>
            <person name="Zhirakovskaya E."/>
        </authorList>
    </citation>
    <scope>NUCLEOTIDE SEQUENCE</scope>
</reference>